<evidence type="ECO:0000256" key="6">
    <source>
        <dbReference type="RuleBase" id="RU365068"/>
    </source>
</evidence>
<evidence type="ECO:0000256" key="7">
    <source>
        <dbReference type="SAM" id="MobiDB-lite"/>
    </source>
</evidence>
<feature type="region of interest" description="Disordered" evidence="7">
    <location>
        <begin position="1"/>
        <end position="105"/>
    </location>
</feature>
<keyword evidence="1 6" id="KW-0547">Nucleotide-binding</keyword>
<feature type="domain" description="Helicase ATP-binding" evidence="8">
    <location>
        <begin position="227"/>
        <end position="399"/>
    </location>
</feature>
<evidence type="ECO:0000256" key="3">
    <source>
        <dbReference type="ARBA" id="ARBA00022806"/>
    </source>
</evidence>
<feature type="compositionally biased region" description="Basic and acidic residues" evidence="7">
    <location>
        <begin position="95"/>
        <end position="104"/>
    </location>
</feature>
<dbReference type="InterPro" id="IPR014001">
    <property type="entry name" value="Helicase_ATP-bd"/>
</dbReference>
<dbReference type="PROSITE" id="PS51194">
    <property type="entry name" value="HELICASE_CTER"/>
    <property type="match status" value="1"/>
</dbReference>
<evidence type="ECO:0000313" key="10">
    <source>
        <dbReference type="EMBL" id="SGZ41482.1"/>
    </source>
</evidence>
<dbReference type="Gene3D" id="3.40.50.300">
    <property type="entry name" value="P-loop containing nucleotide triphosphate hydrolases"/>
    <property type="match status" value="2"/>
</dbReference>
<sequence length="619" mass="72035">MFSKRYNPNADSENETENIKLNKFPFKRKRDDDSSSSEEEVSTKELSDVEIEVDTEESEQLVDDLQPELESESETPEKEQESHIENTAPVSTEEPEIKPDDKHSNILKRFKQTVTLQDDLKPEEHEEVDDTSELHDLGPIPQPEKVYLPRVKRNIMNESWSHLNKIYYTMEDAIEWEEIYKKDDLINETLFENITKSFNFDKTMPIQTVILKKFLKSLKKNYSISKQNYTQKSGDVLINSFTGSGKTLSYLVPIVEILMNRKINKLRCIIVLPTQILIQQVYATLNKLIKNTNLVITTTKASISLKEEIEKFKDLNMDILITTPGRMVDHLVKNSINLDDLKFLVLDESDKLLNQNYQDWLNIIMKYIKSNIIKFVVSATLTKNVEKLNLLKLNPIRTNLFLMKDENEDDNKGVYQLPKNIQEYSLTLKFKNAIFKPLYLKNLIKMILKTSKENRVLIFVNSNQTSLKLYPLLKSLLINHNIFNINNNNTKYQNKQNLQQFNELNNTILITTDLMSRGIDLNITSIINYNLPISSQQYVHRIGRTSRGINENIGNIYNMFVGNDDYKFFTNHIDVNLKRFNIDNNNEVLENGVKGVVENTLNDANDVTEYNEVLQSFTQ</sequence>
<dbReference type="SMART" id="SM00487">
    <property type="entry name" value="DEXDc"/>
    <property type="match status" value="1"/>
</dbReference>
<dbReference type="InterPro" id="IPR001650">
    <property type="entry name" value="Helicase_C-like"/>
</dbReference>
<dbReference type="InterPro" id="IPR027417">
    <property type="entry name" value="P-loop_NTPase"/>
</dbReference>
<dbReference type="GO" id="GO:0016787">
    <property type="term" value="F:hydrolase activity"/>
    <property type="evidence" value="ECO:0007669"/>
    <property type="project" value="UniProtKB-KW"/>
</dbReference>
<dbReference type="GO" id="GO:0005730">
    <property type="term" value="C:nucleolus"/>
    <property type="evidence" value="ECO:0007669"/>
    <property type="project" value="EnsemblFungi"/>
</dbReference>
<evidence type="ECO:0000256" key="5">
    <source>
        <dbReference type="ARBA" id="ARBA00022884"/>
    </source>
</evidence>
<dbReference type="GO" id="GO:0005524">
    <property type="term" value="F:ATP binding"/>
    <property type="evidence" value="ECO:0007669"/>
    <property type="project" value="UniProtKB-UniRule"/>
</dbReference>
<organism evidence="10 11">
    <name type="scientific">Hanseniaspora guilliermondii</name>
    <dbReference type="NCBI Taxonomy" id="56406"/>
    <lineage>
        <taxon>Eukaryota</taxon>
        <taxon>Fungi</taxon>
        <taxon>Dikarya</taxon>
        <taxon>Ascomycota</taxon>
        <taxon>Saccharomycotina</taxon>
        <taxon>Saccharomycetes</taxon>
        <taxon>Saccharomycodales</taxon>
        <taxon>Saccharomycodaceae</taxon>
        <taxon>Hanseniaspora</taxon>
    </lineage>
</organism>
<evidence type="ECO:0000259" key="8">
    <source>
        <dbReference type="PROSITE" id="PS51192"/>
    </source>
</evidence>
<evidence type="ECO:0000313" key="11">
    <source>
        <dbReference type="Proteomes" id="UP000183365"/>
    </source>
</evidence>
<comment type="catalytic activity">
    <reaction evidence="6">
        <text>ATP + H2O = ADP + phosphate + H(+)</text>
        <dbReference type="Rhea" id="RHEA:13065"/>
        <dbReference type="ChEBI" id="CHEBI:15377"/>
        <dbReference type="ChEBI" id="CHEBI:15378"/>
        <dbReference type="ChEBI" id="CHEBI:30616"/>
        <dbReference type="ChEBI" id="CHEBI:43474"/>
        <dbReference type="ChEBI" id="CHEBI:456216"/>
        <dbReference type="EC" id="3.6.4.13"/>
    </reaction>
</comment>
<dbReference type="Pfam" id="PF00271">
    <property type="entry name" value="Helicase_C"/>
    <property type="match status" value="1"/>
</dbReference>
<comment type="domain">
    <text evidence="6">The Q motif is unique to and characteristic of the DEAD box family of RNA helicases and controls ATP binding and hydrolysis.</text>
</comment>
<keyword evidence="11" id="KW-1185">Reference proteome</keyword>
<proteinExistence type="inferred from homology"/>
<dbReference type="GO" id="GO:0003723">
    <property type="term" value="F:RNA binding"/>
    <property type="evidence" value="ECO:0007669"/>
    <property type="project" value="UniProtKB-UniRule"/>
</dbReference>
<comment type="similarity">
    <text evidence="6">Belongs to the DEAD box helicase family.</text>
</comment>
<accession>A0A1L0B512</accession>
<dbReference type="SMART" id="SM00490">
    <property type="entry name" value="HELICc"/>
    <property type="match status" value="1"/>
</dbReference>
<keyword evidence="2 6" id="KW-0378">Hydrolase</keyword>
<dbReference type="OrthoDB" id="3370at2759"/>
<gene>
    <name evidence="10" type="ORF">HGUI_03683</name>
</gene>
<dbReference type="EMBL" id="FQNF01000108">
    <property type="protein sequence ID" value="SGZ41482.1"/>
    <property type="molecule type" value="Genomic_DNA"/>
</dbReference>
<protein>
    <recommendedName>
        <fullName evidence="6">ATP-dependent RNA helicase</fullName>
        <ecNumber evidence="6">3.6.4.13</ecNumber>
    </recommendedName>
</protein>
<dbReference type="GO" id="GO:0000463">
    <property type="term" value="P:maturation of LSU-rRNA from tricistronic rRNA transcript (SSU-rRNA, 5.8S rRNA, LSU-rRNA)"/>
    <property type="evidence" value="ECO:0007669"/>
    <property type="project" value="EnsemblFungi"/>
</dbReference>
<feature type="domain" description="Helicase C-terminal" evidence="9">
    <location>
        <begin position="442"/>
        <end position="593"/>
    </location>
</feature>
<feature type="compositionally biased region" description="Acidic residues" evidence="7">
    <location>
        <begin position="48"/>
        <end position="74"/>
    </location>
</feature>
<dbReference type="AlphaFoldDB" id="A0A1L0B512"/>
<keyword evidence="5 6" id="KW-0694">RNA-binding</keyword>
<feature type="compositionally biased region" description="Basic and acidic residues" evidence="7">
    <location>
        <begin position="75"/>
        <end position="84"/>
    </location>
</feature>
<dbReference type="GO" id="GO:0003724">
    <property type="term" value="F:RNA helicase activity"/>
    <property type="evidence" value="ECO:0007669"/>
    <property type="project" value="UniProtKB-EC"/>
</dbReference>
<evidence type="ECO:0000256" key="1">
    <source>
        <dbReference type="ARBA" id="ARBA00022741"/>
    </source>
</evidence>
<dbReference type="PANTHER" id="PTHR24031">
    <property type="entry name" value="RNA HELICASE"/>
    <property type="match status" value="1"/>
</dbReference>
<dbReference type="Pfam" id="PF00270">
    <property type="entry name" value="DEAD"/>
    <property type="match status" value="1"/>
</dbReference>
<dbReference type="PROSITE" id="PS51192">
    <property type="entry name" value="HELICASE_ATP_BIND_1"/>
    <property type="match status" value="1"/>
</dbReference>
<evidence type="ECO:0000256" key="2">
    <source>
        <dbReference type="ARBA" id="ARBA00022801"/>
    </source>
</evidence>
<evidence type="ECO:0000259" key="9">
    <source>
        <dbReference type="PROSITE" id="PS51194"/>
    </source>
</evidence>
<dbReference type="Proteomes" id="UP000183365">
    <property type="component" value="Unassembled WGS sequence"/>
</dbReference>
<keyword evidence="3 6" id="KW-0347">Helicase</keyword>
<dbReference type="GO" id="GO:0030687">
    <property type="term" value="C:preribosome, large subunit precursor"/>
    <property type="evidence" value="ECO:0007669"/>
    <property type="project" value="EnsemblFungi"/>
</dbReference>
<reference evidence="11" key="1">
    <citation type="submission" date="2016-11" db="EMBL/GenBank/DDBJ databases">
        <authorList>
            <person name="Guldener U."/>
        </authorList>
    </citation>
    <scope>NUCLEOTIDE SEQUENCE [LARGE SCALE GENOMIC DNA]</scope>
</reference>
<evidence type="ECO:0000256" key="4">
    <source>
        <dbReference type="ARBA" id="ARBA00022840"/>
    </source>
</evidence>
<dbReference type="GO" id="GO:0000466">
    <property type="term" value="P:maturation of 5.8S rRNA from tricistronic rRNA transcript (SSU-rRNA, 5.8S rRNA, LSU-rRNA)"/>
    <property type="evidence" value="ECO:0007669"/>
    <property type="project" value="EnsemblFungi"/>
</dbReference>
<dbReference type="VEuPathDB" id="FungiDB:HGUI_03683"/>
<dbReference type="SUPFAM" id="SSF52540">
    <property type="entry name" value="P-loop containing nucleoside triphosphate hydrolases"/>
    <property type="match status" value="1"/>
</dbReference>
<comment type="function">
    <text evidence="6">RNA helicase.</text>
</comment>
<dbReference type="InterPro" id="IPR011545">
    <property type="entry name" value="DEAD/DEAH_box_helicase_dom"/>
</dbReference>
<dbReference type="EC" id="3.6.4.13" evidence="6"/>
<keyword evidence="4 6" id="KW-0067">ATP-binding</keyword>
<name>A0A1L0B512_9ASCO</name>